<dbReference type="InterPro" id="IPR050616">
    <property type="entry name" value="CPA3_Na-H_Antiporter_A"/>
</dbReference>
<evidence type="ECO:0000313" key="17">
    <source>
        <dbReference type="EMBL" id="ALX03706.1"/>
    </source>
</evidence>
<evidence type="ECO:0000256" key="9">
    <source>
        <dbReference type="RuleBase" id="RU000320"/>
    </source>
</evidence>
<feature type="transmembrane region" description="Helical" evidence="11">
    <location>
        <begin position="606"/>
        <end position="624"/>
    </location>
</feature>
<keyword evidence="4" id="KW-1003">Cell membrane</keyword>
<dbReference type="GO" id="GO:0006811">
    <property type="term" value="P:monoatomic ion transport"/>
    <property type="evidence" value="ECO:0007669"/>
    <property type="project" value="UniProtKB-KW"/>
</dbReference>
<comment type="subcellular location">
    <subcellularLocation>
        <location evidence="1">Cell membrane</location>
        <topology evidence="1">Multi-pass membrane protein</topology>
    </subcellularLocation>
    <subcellularLocation>
        <location evidence="9">Membrane</location>
        <topology evidence="9">Multi-pass membrane protein</topology>
    </subcellularLocation>
</comment>
<evidence type="ECO:0000256" key="8">
    <source>
        <dbReference type="ARBA" id="ARBA00023136"/>
    </source>
</evidence>
<evidence type="ECO:0000259" key="12">
    <source>
        <dbReference type="Pfam" id="PF00361"/>
    </source>
</evidence>
<evidence type="ECO:0000256" key="5">
    <source>
        <dbReference type="ARBA" id="ARBA00022692"/>
    </source>
</evidence>
<feature type="transmembrane region" description="Helical" evidence="11">
    <location>
        <begin position="202"/>
        <end position="227"/>
    </location>
</feature>
<dbReference type="Pfam" id="PF20501">
    <property type="entry name" value="MbhE"/>
    <property type="match status" value="1"/>
</dbReference>
<feature type="compositionally biased region" description="Polar residues" evidence="10">
    <location>
        <begin position="951"/>
        <end position="963"/>
    </location>
</feature>
<dbReference type="STRING" id="2041.AERYTH_02820"/>
<dbReference type="GO" id="GO:0015297">
    <property type="term" value="F:antiporter activity"/>
    <property type="evidence" value="ECO:0007669"/>
    <property type="project" value="UniProtKB-KW"/>
</dbReference>
<dbReference type="Gene3D" id="1.20.120.1200">
    <property type="entry name" value="NADH-ubiquinone/plastoquinone oxidoreductase chain 6, subunit NuoJ"/>
    <property type="match status" value="1"/>
</dbReference>
<evidence type="ECO:0000256" key="10">
    <source>
        <dbReference type="SAM" id="MobiDB-lite"/>
    </source>
</evidence>
<evidence type="ECO:0000259" key="16">
    <source>
        <dbReference type="Pfam" id="PF20501"/>
    </source>
</evidence>
<feature type="domain" description="MrpA C-terminal/MbhD" evidence="15">
    <location>
        <begin position="613"/>
        <end position="676"/>
    </location>
</feature>
<organism evidence="17 18">
    <name type="scientific">Aeromicrobium erythreum</name>
    <dbReference type="NCBI Taxonomy" id="2041"/>
    <lineage>
        <taxon>Bacteria</taxon>
        <taxon>Bacillati</taxon>
        <taxon>Actinomycetota</taxon>
        <taxon>Actinomycetes</taxon>
        <taxon>Propionibacteriales</taxon>
        <taxon>Nocardioidaceae</taxon>
        <taxon>Aeromicrobium</taxon>
    </lineage>
</organism>
<feature type="transmembrane region" description="Helical" evidence="11">
    <location>
        <begin position="868"/>
        <end position="891"/>
    </location>
</feature>
<feature type="transmembrane region" description="Helical" evidence="11">
    <location>
        <begin position="319"/>
        <end position="343"/>
    </location>
</feature>
<feature type="transmembrane region" description="Helical" evidence="11">
    <location>
        <begin position="106"/>
        <end position="124"/>
    </location>
</feature>
<evidence type="ECO:0000256" key="1">
    <source>
        <dbReference type="ARBA" id="ARBA00004651"/>
    </source>
</evidence>
<dbReference type="InterPro" id="IPR001516">
    <property type="entry name" value="Proton_antipo_N"/>
</dbReference>
<feature type="transmembrane region" description="Helical" evidence="11">
    <location>
        <begin position="159"/>
        <end position="182"/>
    </location>
</feature>
<feature type="domain" description="MrpA C-terminal/MbhE" evidence="16">
    <location>
        <begin position="689"/>
        <end position="767"/>
    </location>
</feature>
<proteinExistence type="predicted"/>
<dbReference type="PRINTS" id="PR01434">
    <property type="entry name" value="NADHDHGNASE5"/>
</dbReference>
<keyword evidence="2" id="KW-0813">Transport</keyword>
<feature type="transmembrane region" description="Helical" evidence="11">
    <location>
        <begin position="812"/>
        <end position="830"/>
    </location>
</feature>
<feature type="transmembrane region" description="Helical" evidence="11">
    <location>
        <begin position="631"/>
        <end position="648"/>
    </location>
</feature>
<evidence type="ECO:0000313" key="18">
    <source>
        <dbReference type="Proteomes" id="UP000067689"/>
    </source>
</evidence>
<feature type="transmembrane region" description="Helical" evidence="11">
    <location>
        <begin position="693"/>
        <end position="713"/>
    </location>
</feature>
<evidence type="ECO:0000259" key="15">
    <source>
        <dbReference type="Pfam" id="PF13244"/>
    </source>
</evidence>
<feature type="transmembrane region" description="Helical" evidence="11">
    <location>
        <begin position="654"/>
        <end position="673"/>
    </location>
</feature>
<dbReference type="InterPro" id="IPR007182">
    <property type="entry name" value="MnhB"/>
</dbReference>
<keyword evidence="3" id="KW-0050">Antiport</keyword>
<dbReference type="GO" id="GO:0005886">
    <property type="term" value="C:plasma membrane"/>
    <property type="evidence" value="ECO:0007669"/>
    <property type="project" value="UniProtKB-SubCell"/>
</dbReference>
<dbReference type="EMBL" id="CP011502">
    <property type="protein sequence ID" value="ALX03706.1"/>
    <property type="molecule type" value="Genomic_DNA"/>
</dbReference>
<keyword evidence="6 11" id="KW-1133">Transmembrane helix</keyword>
<dbReference type="OrthoDB" id="9811798at2"/>
<feature type="domain" description="Na+/H+ antiporter MnhB subunit-related protein" evidence="14">
    <location>
        <begin position="809"/>
        <end position="932"/>
    </location>
</feature>
<protein>
    <submittedName>
        <fullName evidence="17">Monovalent cation/H+ antiporter subunit A</fullName>
    </submittedName>
</protein>
<dbReference type="AlphaFoldDB" id="A0A0U3SYS1"/>
<evidence type="ECO:0000256" key="7">
    <source>
        <dbReference type="ARBA" id="ARBA00023065"/>
    </source>
</evidence>
<dbReference type="PANTHER" id="PTHR43373">
    <property type="entry name" value="NA(+)/H(+) ANTIPORTER SUBUNIT"/>
    <property type="match status" value="1"/>
</dbReference>
<dbReference type="Pfam" id="PF00662">
    <property type="entry name" value="Proton_antipo_N"/>
    <property type="match status" value="1"/>
</dbReference>
<feature type="transmembrane region" description="Helical" evidence="11">
    <location>
        <begin position="364"/>
        <end position="384"/>
    </location>
</feature>
<dbReference type="InterPro" id="IPR025383">
    <property type="entry name" value="MrpA_C/MbhD"/>
</dbReference>
<feature type="transmembrane region" description="Helical" evidence="11">
    <location>
        <begin position="78"/>
        <end position="99"/>
    </location>
</feature>
<feature type="domain" description="NADH-Ubiquinone oxidoreductase (complex I) chain 5 N-terminal" evidence="13">
    <location>
        <begin position="61"/>
        <end position="109"/>
    </location>
</feature>
<dbReference type="Pfam" id="PF04039">
    <property type="entry name" value="MnhB"/>
    <property type="match status" value="1"/>
</dbReference>
<dbReference type="Proteomes" id="UP000067689">
    <property type="component" value="Chromosome"/>
</dbReference>
<dbReference type="PANTHER" id="PTHR43373:SF1">
    <property type="entry name" value="NA(+)_H(+) ANTIPORTER SUBUNIT A"/>
    <property type="match status" value="1"/>
</dbReference>
<dbReference type="NCBIfam" id="NF009284">
    <property type="entry name" value="PRK12644.1"/>
    <property type="match status" value="1"/>
</dbReference>
<feature type="transmembrane region" description="Helical" evidence="11">
    <location>
        <begin position="294"/>
        <end position="313"/>
    </location>
</feature>
<evidence type="ECO:0000256" key="4">
    <source>
        <dbReference type="ARBA" id="ARBA00022475"/>
    </source>
</evidence>
<feature type="transmembrane region" description="Helical" evidence="11">
    <location>
        <begin position="911"/>
        <end position="935"/>
    </location>
</feature>
<evidence type="ECO:0000259" key="13">
    <source>
        <dbReference type="Pfam" id="PF00662"/>
    </source>
</evidence>
<feature type="transmembrane region" description="Helical" evidence="11">
    <location>
        <begin position="130"/>
        <end position="147"/>
    </location>
</feature>
<feature type="region of interest" description="Disordered" evidence="10">
    <location>
        <begin position="946"/>
        <end position="970"/>
    </location>
</feature>
<feature type="transmembrane region" description="Helical" evidence="11">
    <location>
        <begin position="753"/>
        <end position="771"/>
    </location>
</feature>
<dbReference type="PATRIC" id="fig|2041.4.peg.590"/>
<name>A0A0U3SYS1_9ACTN</name>
<feature type="transmembrane region" description="Helical" evidence="11">
    <location>
        <begin position="404"/>
        <end position="427"/>
    </location>
</feature>
<feature type="domain" description="NADH:quinone oxidoreductase/Mrp antiporter transmembrane" evidence="12">
    <location>
        <begin position="126"/>
        <end position="399"/>
    </location>
</feature>
<reference evidence="17 18" key="1">
    <citation type="journal article" date="1991" name="Int. J. Syst. Bacteriol.">
        <title>Description of the erythromycin-producing bacterium Arthrobacter sp. strain NRRL B-3381 as Aeromicrobium erythreum gen. nov., sp. nov.</title>
        <authorList>
            <person name="Miller E.S."/>
            <person name="Woese C.R."/>
            <person name="Brenner S."/>
        </authorList>
    </citation>
    <scope>NUCLEOTIDE SEQUENCE [LARGE SCALE GENOMIC DNA]</scope>
    <source>
        <strain evidence="17 18">AR18</strain>
    </source>
</reference>
<evidence type="ECO:0000259" key="14">
    <source>
        <dbReference type="Pfam" id="PF04039"/>
    </source>
</evidence>
<dbReference type="Pfam" id="PF13244">
    <property type="entry name" value="MbhD"/>
    <property type="match status" value="1"/>
</dbReference>
<feature type="transmembrane region" description="Helical" evidence="11">
    <location>
        <begin position="836"/>
        <end position="856"/>
    </location>
</feature>
<evidence type="ECO:0000256" key="6">
    <source>
        <dbReference type="ARBA" id="ARBA00022989"/>
    </source>
</evidence>
<keyword evidence="18" id="KW-1185">Reference proteome</keyword>
<feature type="transmembrane region" description="Helical" evidence="11">
    <location>
        <begin position="239"/>
        <end position="261"/>
    </location>
</feature>
<evidence type="ECO:0000256" key="2">
    <source>
        <dbReference type="ARBA" id="ARBA00022448"/>
    </source>
</evidence>
<dbReference type="InterPro" id="IPR001750">
    <property type="entry name" value="ND/Mrp_TM"/>
</dbReference>
<dbReference type="Pfam" id="PF00361">
    <property type="entry name" value="Proton_antipo_M"/>
    <property type="match status" value="1"/>
</dbReference>
<dbReference type="RefSeq" id="WP_067854387.1">
    <property type="nucleotide sequence ID" value="NZ_CP011502.1"/>
</dbReference>
<evidence type="ECO:0000256" key="11">
    <source>
        <dbReference type="SAM" id="Phobius"/>
    </source>
</evidence>
<dbReference type="InterPro" id="IPR042106">
    <property type="entry name" value="Nuo/plastoQ_OxRdtase_6_NuoJ"/>
</dbReference>
<dbReference type="InterPro" id="IPR046806">
    <property type="entry name" value="MrpA_C/MbhE"/>
</dbReference>
<feature type="transmembrane region" description="Helical" evidence="11">
    <location>
        <begin position="448"/>
        <end position="472"/>
    </location>
</feature>
<keyword evidence="8 11" id="KW-0472">Membrane</keyword>
<evidence type="ECO:0000256" key="3">
    <source>
        <dbReference type="ARBA" id="ARBA00022449"/>
    </source>
</evidence>
<keyword evidence="7" id="KW-0406">Ion transport</keyword>
<feature type="transmembrane region" description="Helical" evidence="11">
    <location>
        <begin position="267"/>
        <end position="287"/>
    </location>
</feature>
<accession>A0A0U3SYS1</accession>
<gene>
    <name evidence="17" type="ORF">AERYTH_02820</name>
</gene>
<feature type="transmembrane region" description="Helical" evidence="11">
    <location>
        <begin position="492"/>
        <end position="518"/>
    </location>
</feature>
<feature type="transmembrane region" description="Helical" evidence="11">
    <location>
        <begin position="567"/>
        <end position="586"/>
    </location>
</feature>
<sequence>MIGLLALHLVAAAGAPALTRLLDRRAFVVLALVPAASFLWLLPRTLDVTDGGAPVVERWSWIPSVGIDVDLVLDPLTAIMSLVVTGVGALVLLYCGWYFRQGDPEIWRFSGVLTAFAGAMLGLVLSDNMYVLFVFWELTTVLSYLLIGHNPERRANRRAAMNALLVTTFGGLSMLVGLFVLHAQTGTPRLSEVVADPPSGPAVTAAVALLLVGALSKSALAPFHFWLPGAMAAPTPVSAYLHAAAMVKAGVFLVLLLAPAFADTPGWRPVLLTLGIVTMIVGGLRALRQHDIKLLLAYGTVSQLGFLVAVAGAGTRAAAFAGLSLVLGHALFKSTLFLVVGVVDRSVGTRDLRELTGLARSLPVLFVATVLAAASMAGLPPLLGFTTKEAALAAFVDLGDDAGIGGWGTLALAGLVVGSVLTVAYTARFVWGTFGTKQVAAPPLTPPGAMFQASPVVLSVLGLAAGFAGGALTPRIESYSDVFADGAHAPVLTLWHGFTPALWLSVVVVVGGLALWLLRRPVARLQATLVERLHLPDAERSYHAIVRGVDRASIEVTGFTQRGSLPFYLGIVLVVLVVVPGTAAVRAWGTPDVSVGDGSTFGPDDALRVATVALVCAAALLTVRSRRRLRAVLLLGVTGYGTALLFVLHGAPDLALTQVLVETFALVTFVLVLRRFTPFFSDRPFTVTRRVRIAIGATAGLAVGAYAVVAANARTASPIGRAFEGPAYEFGGGENIVNITLVDIRVWDTFGELAVLVVAATGIASLIFLITDRAQSHRETRRARPGPSDERQGWLPGAVALEDVRRSVVFEVVARAVFPVLMIFSVYLMFTGHYTPGGGFAGGLVAGLALAVRYLAGGRRELDAAAPVDAGVVLGSGLAVAALSGIVPVLVGANTFQSGVFDIPVPLLGEVHVVTSVAFDVGVYLVVVGLALDVLRSLGGGIDRHGEQGHTDSGLSEECTSAPSRGGAPA</sequence>
<dbReference type="KEGG" id="aer:AERYTH_02820"/>
<keyword evidence="5 9" id="KW-0812">Transmembrane</keyword>